<comment type="caution">
    <text evidence="2">The sequence shown here is derived from an EMBL/GenBank/DDBJ whole genome shotgun (WGS) entry which is preliminary data.</text>
</comment>
<reference evidence="2" key="1">
    <citation type="submission" date="2020-09" db="EMBL/GenBank/DDBJ databases">
        <title>Whole genome shotgun sequence of Streptomyces xanthophaeus NBRC 12829.</title>
        <authorList>
            <person name="Komaki H."/>
            <person name="Tamura T."/>
        </authorList>
    </citation>
    <scope>NUCLEOTIDE SEQUENCE</scope>
    <source>
        <strain evidence="2">NBRC 12829</strain>
    </source>
</reference>
<evidence type="ECO:0000313" key="3">
    <source>
        <dbReference type="Proteomes" id="UP000600026"/>
    </source>
</evidence>
<keyword evidence="3" id="KW-1185">Reference proteome</keyword>
<proteinExistence type="predicted"/>
<feature type="region of interest" description="Disordered" evidence="1">
    <location>
        <begin position="1"/>
        <end position="129"/>
    </location>
</feature>
<organism evidence="2 3">
    <name type="scientific">Streptomyces xanthophaeus</name>
    <dbReference type="NCBI Taxonomy" id="67385"/>
    <lineage>
        <taxon>Bacteria</taxon>
        <taxon>Bacillati</taxon>
        <taxon>Actinomycetota</taxon>
        <taxon>Actinomycetes</taxon>
        <taxon>Kitasatosporales</taxon>
        <taxon>Streptomycetaceae</taxon>
        <taxon>Streptomyces</taxon>
    </lineage>
</organism>
<evidence type="ECO:0000313" key="2">
    <source>
        <dbReference type="EMBL" id="GHI89188.1"/>
    </source>
</evidence>
<dbReference type="AlphaFoldDB" id="A0A919H222"/>
<feature type="compositionally biased region" description="Gly residues" evidence="1">
    <location>
        <begin position="12"/>
        <end position="27"/>
    </location>
</feature>
<sequence length="129" mass="12264">MAHGGADPAEGLDGGGETAKGRGGGGHRTAVHGDDEHGCPFVSGGGVGRGAAPAIPGAPGGRPPSTLGRRARAVRAPKGPGPGATRPGRKRAPGPRPGALFRSSGAGSGPTVESGGMRGPACADPGHTE</sequence>
<name>A0A919H222_9ACTN</name>
<accession>A0A919H222</accession>
<gene>
    <name evidence="2" type="ORF">Sxan_65520</name>
</gene>
<evidence type="ECO:0000256" key="1">
    <source>
        <dbReference type="SAM" id="MobiDB-lite"/>
    </source>
</evidence>
<dbReference type="Proteomes" id="UP000600026">
    <property type="component" value="Unassembled WGS sequence"/>
</dbReference>
<dbReference type="EMBL" id="BNEE01000006">
    <property type="protein sequence ID" value="GHI89188.1"/>
    <property type="molecule type" value="Genomic_DNA"/>
</dbReference>
<protein>
    <submittedName>
        <fullName evidence="2">Uncharacterized protein</fullName>
    </submittedName>
</protein>